<evidence type="ECO:0000313" key="1">
    <source>
        <dbReference type="EMBL" id="KAG7444681.1"/>
    </source>
</evidence>
<reference evidence="1" key="1">
    <citation type="submission" date="2020-11" db="EMBL/GenBank/DDBJ databases">
        <title>Adaptations for nitrogen fixation in a non-lichenized fungal sporocarp promotes dispersal by wood-feeding termites.</title>
        <authorList>
            <consortium name="DOE Joint Genome Institute"/>
            <person name="Koch R.A."/>
            <person name="Yoon G."/>
            <person name="Arayal U."/>
            <person name="Lail K."/>
            <person name="Amirebrahimi M."/>
            <person name="Labutti K."/>
            <person name="Lipzen A."/>
            <person name="Riley R."/>
            <person name="Barry K."/>
            <person name="Henrissat B."/>
            <person name="Grigoriev I.V."/>
            <person name="Herr J.R."/>
            <person name="Aime M.C."/>
        </authorList>
    </citation>
    <scope>NUCLEOTIDE SEQUENCE</scope>
    <source>
        <strain evidence="1">MCA 3950</strain>
    </source>
</reference>
<dbReference type="OrthoDB" id="289721at2759"/>
<organism evidence="1 2">
    <name type="scientific">Guyanagaster necrorhizus</name>
    <dbReference type="NCBI Taxonomy" id="856835"/>
    <lineage>
        <taxon>Eukaryota</taxon>
        <taxon>Fungi</taxon>
        <taxon>Dikarya</taxon>
        <taxon>Basidiomycota</taxon>
        <taxon>Agaricomycotina</taxon>
        <taxon>Agaricomycetes</taxon>
        <taxon>Agaricomycetidae</taxon>
        <taxon>Agaricales</taxon>
        <taxon>Marasmiineae</taxon>
        <taxon>Physalacriaceae</taxon>
        <taxon>Guyanagaster</taxon>
    </lineage>
</organism>
<accession>A0A9P8ARA5</accession>
<dbReference type="GeneID" id="66105668"/>
<dbReference type="RefSeq" id="XP_043038181.1">
    <property type="nucleotide sequence ID" value="XM_043183371.1"/>
</dbReference>
<keyword evidence="2" id="KW-1185">Reference proteome</keyword>
<proteinExistence type="predicted"/>
<sequence length="67" mass="7807">LITVSLTHAREFLCMMNEGHPEYGCFISKEKTMTNFDYGHHVLNVTNPHQQCKRAHPVHLRVFLKLS</sequence>
<gene>
    <name evidence="1" type="ORF">BT62DRAFT_899516</name>
</gene>
<dbReference type="Proteomes" id="UP000812287">
    <property type="component" value="Unassembled WGS sequence"/>
</dbReference>
<feature type="non-terminal residue" evidence="1">
    <location>
        <position position="1"/>
    </location>
</feature>
<dbReference type="EMBL" id="MU250539">
    <property type="protein sequence ID" value="KAG7444681.1"/>
    <property type="molecule type" value="Genomic_DNA"/>
</dbReference>
<protein>
    <submittedName>
        <fullName evidence="1">Uncharacterized protein</fullName>
    </submittedName>
</protein>
<evidence type="ECO:0000313" key="2">
    <source>
        <dbReference type="Proteomes" id="UP000812287"/>
    </source>
</evidence>
<comment type="caution">
    <text evidence="1">The sequence shown here is derived from an EMBL/GenBank/DDBJ whole genome shotgun (WGS) entry which is preliminary data.</text>
</comment>
<name>A0A9P8ARA5_9AGAR</name>
<dbReference type="AlphaFoldDB" id="A0A9P8ARA5"/>